<dbReference type="Gene3D" id="3.40.50.150">
    <property type="entry name" value="Vaccinia Virus protein VP39"/>
    <property type="match status" value="1"/>
</dbReference>
<dbReference type="Proteomes" id="UP000749293">
    <property type="component" value="Unassembled WGS sequence"/>
</dbReference>
<reference evidence="1" key="1">
    <citation type="submission" date="2020-03" db="EMBL/GenBank/DDBJ databases">
        <title>Site-based positive gene gene selection in Geosmithia morbida across the United States reveals a broad range of putative effectors and factors for local host and environmental adapation.</title>
        <authorList>
            <person name="Onufrak A."/>
            <person name="Murdoch R.W."/>
            <person name="Gazis R."/>
            <person name="Huff M."/>
            <person name="Staton M."/>
            <person name="Klingeman W."/>
            <person name="Hadziabdic D."/>
        </authorList>
    </citation>
    <scope>NUCLEOTIDE SEQUENCE</scope>
    <source>
        <strain evidence="1">1262</strain>
    </source>
</reference>
<dbReference type="GeneID" id="55968640"/>
<comment type="caution">
    <text evidence="1">The sequence shown here is derived from an EMBL/GenBank/DDBJ whole genome shotgun (WGS) entry which is preliminary data.</text>
</comment>
<proteinExistence type="predicted"/>
<dbReference type="SUPFAM" id="SSF53335">
    <property type="entry name" value="S-adenosyl-L-methionine-dependent methyltransferases"/>
    <property type="match status" value="1"/>
</dbReference>
<organism evidence="1 2">
    <name type="scientific">Geosmithia morbida</name>
    <dbReference type="NCBI Taxonomy" id="1094350"/>
    <lineage>
        <taxon>Eukaryota</taxon>
        <taxon>Fungi</taxon>
        <taxon>Dikarya</taxon>
        <taxon>Ascomycota</taxon>
        <taxon>Pezizomycotina</taxon>
        <taxon>Sordariomycetes</taxon>
        <taxon>Hypocreomycetidae</taxon>
        <taxon>Hypocreales</taxon>
        <taxon>Bionectriaceae</taxon>
        <taxon>Geosmithia</taxon>
    </lineage>
</organism>
<keyword evidence="2" id="KW-1185">Reference proteome</keyword>
<dbReference type="InterPro" id="IPR029063">
    <property type="entry name" value="SAM-dependent_MTases_sf"/>
</dbReference>
<dbReference type="PANTHER" id="PTHR45036:SF1">
    <property type="entry name" value="METHYLTRANSFERASE LIKE 7A"/>
    <property type="match status" value="1"/>
</dbReference>
<evidence type="ECO:0000313" key="1">
    <source>
        <dbReference type="EMBL" id="KAF4120924.1"/>
    </source>
</evidence>
<dbReference type="GO" id="GO:0032259">
    <property type="term" value="P:methylation"/>
    <property type="evidence" value="ECO:0007669"/>
    <property type="project" value="UniProtKB-KW"/>
</dbReference>
<dbReference type="AlphaFoldDB" id="A0A9P4YSE0"/>
<dbReference type="GO" id="GO:0008168">
    <property type="term" value="F:methyltransferase activity"/>
    <property type="evidence" value="ECO:0007669"/>
    <property type="project" value="UniProtKB-KW"/>
</dbReference>
<dbReference type="RefSeq" id="XP_035319576.1">
    <property type="nucleotide sequence ID" value="XM_035464390.1"/>
</dbReference>
<dbReference type="PANTHER" id="PTHR45036">
    <property type="entry name" value="METHYLTRANSFERASE LIKE 7B"/>
    <property type="match status" value="1"/>
</dbReference>
<accession>A0A9P4YSE0</accession>
<gene>
    <name evidence="1" type="ORF">GMORB2_2410</name>
</gene>
<keyword evidence="1" id="KW-0489">Methyltransferase</keyword>
<keyword evidence="1" id="KW-0808">Transferase</keyword>
<dbReference type="EMBL" id="JAANYQ010000014">
    <property type="protein sequence ID" value="KAF4120924.1"/>
    <property type="molecule type" value="Genomic_DNA"/>
</dbReference>
<dbReference type="InterPro" id="IPR052356">
    <property type="entry name" value="Thiol_S-MT"/>
</dbReference>
<sequence>MVRKLLKPWVFMSVSIFYLSLTIFKLVLARDFATLLSWEAFNDAWFGNLWTFMGPRSKSEGERWIEPLLQGRIKDGSIIDGDAVASTPAIHGVVLEIGAGSGMWMSVLAKVARSAAVSKFGGLRKIYGVEPNPISAATLKRRVSEIGLEGSYEVLPVGIENLQREASVEPGSIDCIMTVQCLCSIPEPEKNIKLLYHYLKDGGRWYVYEHVKSDKGLAAPLIQRFTNFFWEFFMGSCHLCRPTRDWILNSGSWDSVDLTARSDETEFEMIPHIIGSLTKSS</sequence>
<dbReference type="CDD" id="cd02440">
    <property type="entry name" value="AdoMet_MTases"/>
    <property type="match status" value="1"/>
</dbReference>
<protein>
    <submittedName>
        <fullName evidence="1">Methyltransferase domain</fullName>
    </submittedName>
</protein>
<evidence type="ECO:0000313" key="2">
    <source>
        <dbReference type="Proteomes" id="UP000749293"/>
    </source>
</evidence>
<name>A0A9P4YSE0_9HYPO</name>
<dbReference type="Pfam" id="PF13489">
    <property type="entry name" value="Methyltransf_23"/>
    <property type="match status" value="1"/>
</dbReference>
<dbReference type="OrthoDB" id="540004at2759"/>